<keyword evidence="3" id="KW-1185">Reference proteome</keyword>
<dbReference type="EMBL" id="CACVKT020009964">
    <property type="protein sequence ID" value="CAC5424200.1"/>
    <property type="molecule type" value="Genomic_DNA"/>
</dbReference>
<feature type="compositionally biased region" description="Basic and acidic residues" evidence="1">
    <location>
        <begin position="145"/>
        <end position="158"/>
    </location>
</feature>
<accession>A0A6J8EUQ8</accession>
<sequence length="273" mass="30281">MIRSKKEENLLQHAGGSVLENHSDGTEQQQNEINIQIAYDMAEEGISNMNEELTGTEITSDVAFQQDLIRSHTETLSLATTLDSTIYNTPMTSCSAFDVYLTATEGSSYSLGEQIVGYDEKTVSDYKLSTESKDNTANERRAQLLRSEPDLSHRDLHLSSRCGGKGGERFGNSGKFSPKKSTDSSASSKDEKHETKKDEKHEIKNLKPNGLLKVHVPDDSHSMKKGIMGGTKAILIQKDLTLKNIRKYSTTPTSFAYIWQSYLSNNSSSLKTN</sequence>
<feature type="compositionally biased region" description="Basic and acidic residues" evidence="1">
    <location>
        <begin position="1"/>
        <end position="10"/>
    </location>
</feature>
<evidence type="ECO:0000256" key="1">
    <source>
        <dbReference type="SAM" id="MobiDB-lite"/>
    </source>
</evidence>
<gene>
    <name evidence="2" type="ORF">MCOR_56124</name>
</gene>
<organism evidence="2 3">
    <name type="scientific">Mytilus coruscus</name>
    <name type="common">Sea mussel</name>
    <dbReference type="NCBI Taxonomy" id="42192"/>
    <lineage>
        <taxon>Eukaryota</taxon>
        <taxon>Metazoa</taxon>
        <taxon>Spiralia</taxon>
        <taxon>Lophotrochozoa</taxon>
        <taxon>Mollusca</taxon>
        <taxon>Bivalvia</taxon>
        <taxon>Autobranchia</taxon>
        <taxon>Pteriomorphia</taxon>
        <taxon>Mytilida</taxon>
        <taxon>Mytiloidea</taxon>
        <taxon>Mytilidae</taxon>
        <taxon>Mytilinae</taxon>
        <taxon>Mytilus</taxon>
    </lineage>
</organism>
<proteinExistence type="predicted"/>
<dbReference type="AlphaFoldDB" id="A0A6J8EUQ8"/>
<feature type="compositionally biased region" description="Basic and acidic residues" evidence="1">
    <location>
        <begin position="188"/>
        <end position="205"/>
    </location>
</feature>
<dbReference type="OrthoDB" id="10376813at2759"/>
<protein>
    <submittedName>
        <fullName evidence="2">Uncharacterized protein</fullName>
    </submittedName>
</protein>
<dbReference type="Proteomes" id="UP000507470">
    <property type="component" value="Unassembled WGS sequence"/>
</dbReference>
<feature type="region of interest" description="Disordered" evidence="1">
    <location>
        <begin position="145"/>
        <end position="207"/>
    </location>
</feature>
<feature type="region of interest" description="Disordered" evidence="1">
    <location>
        <begin position="1"/>
        <end position="27"/>
    </location>
</feature>
<evidence type="ECO:0000313" key="2">
    <source>
        <dbReference type="EMBL" id="CAC5424200.1"/>
    </source>
</evidence>
<evidence type="ECO:0000313" key="3">
    <source>
        <dbReference type="Proteomes" id="UP000507470"/>
    </source>
</evidence>
<reference evidence="2 3" key="1">
    <citation type="submission" date="2020-06" db="EMBL/GenBank/DDBJ databases">
        <authorList>
            <person name="Li R."/>
            <person name="Bekaert M."/>
        </authorList>
    </citation>
    <scope>NUCLEOTIDE SEQUENCE [LARGE SCALE GENOMIC DNA]</scope>
    <source>
        <strain evidence="3">wild</strain>
    </source>
</reference>
<name>A0A6J8EUQ8_MYTCO</name>